<dbReference type="InterPro" id="IPR036388">
    <property type="entry name" value="WH-like_DNA-bd_sf"/>
</dbReference>
<evidence type="ECO:0000313" key="6">
    <source>
        <dbReference type="Proteomes" id="UP000635565"/>
    </source>
</evidence>
<dbReference type="InterPro" id="IPR041617">
    <property type="entry name" value="TPR_MalT"/>
</dbReference>
<dbReference type="SUPFAM" id="SSF46894">
    <property type="entry name" value="C-terminal effector domain of the bipartite response regulators"/>
    <property type="match status" value="1"/>
</dbReference>
<dbReference type="InterPro" id="IPR059106">
    <property type="entry name" value="WHD_MalT"/>
</dbReference>
<dbReference type="InterPro" id="IPR016032">
    <property type="entry name" value="Sig_transdc_resp-reg_C-effctor"/>
</dbReference>
<dbReference type="SUPFAM" id="SSF52540">
    <property type="entry name" value="P-loop containing nucleoside triphosphate hydrolases"/>
    <property type="match status" value="1"/>
</dbReference>
<dbReference type="Gene3D" id="1.25.40.10">
    <property type="entry name" value="Tetratricopeptide repeat domain"/>
    <property type="match status" value="1"/>
</dbReference>
<evidence type="ECO:0000256" key="3">
    <source>
        <dbReference type="ARBA" id="ARBA00023163"/>
    </source>
</evidence>
<proteinExistence type="predicted"/>
<dbReference type="PANTHER" id="PTHR44688:SF25">
    <property type="entry name" value="HTH LUXR-TYPE DOMAIN-CONTAINING PROTEIN"/>
    <property type="match status" value="1"/>
</dbReference>
<comment type="caution">
    <text evidence="5">The sequence shown here is derived from an EMBL/GenBank/DDBJ whole genome shotgun (WGS) entry which is preliminary data.</text>
</comment>
<dbReference type="Pfam" id="PF25873">
    <property type="entry name" value="WHD_MalT"/>
    <property type="match status" value="1"/>
</dbReference>
<reference evidence="5 6" key="1">
    <citation type="journal article" date="2021" name="Int. J. Syst. Evol. Microbiol.">
        <title>Reticulibacter mediterranei gen. nov., sp. nov., within the new family Reticulibacteraceae fam. nov., and Ktedonospora formicarum gen. nov., sp. nov., Ktedonobacter robiniae sp. nov., Dictyobacter formicarum sp. nov. and Dictyobacter arantiisoli sp. nov., belonging to the class Ktedonobacteria.</title>
        <authorList>
            <person name="Yabe S."/>
            <person name="Zheng Y."/>
            <person name="Wang C.M."/>
            <person name="Sakai Y."/>
            <person name="Abe K."/>
            <person name="Yokota A."/>
            <person name="Donadio S."/>
            <person name="Cavaletti L."/>
            <person name="Monciardini P."/>
        </authorList>
    </citation>
    <scope>NUCLEOTIDE SEQUENCE [LARGE SCALE GENOMIC DNA]</scope>
    <source>
        <strain evidence="5 6">SOSP1-9</strain>
    </source>
</reference>
<gene>
    <name evidence="5" type="ORF">KSZ_49820</name>
</gene>
<dbReference type="PROSITE" id="PS00622">
    <property type="entry name" value="HTH_LUXR_1"/>
    <property type="match status" value="1"/>
</dbReference>
<dbReference type="InterPro" id="IPR027417">
    <property type="entry name" value="P-loop_NTPase"/>
</dbReference>
<keyword evidence="1" id="KW-0805">Transcription regulation</keyword>
<dbReference type="InterPro" id="IPR011990">
    <property type="entry name" value="TPR-like_helical_dom_sf"/>
</dbReference>
<dbReference type="PRINTS" id="PR00038">
    <property type="entry name" value="HTHLUXR"/>
</dbReference>
<evidence type="ECO:0000256" key="1">
    <source>
        <dbReference type="ARBA" id="ARBA00023015"/>
    </source>
</evidence>
<dbReference type="InterPro" id="IPR000792">
    <property type="entry name" value="Tscrpt_reg_LuxR_C"/>
</dbReference>
<dbReference type="Pfam" id="PF00196">
    <property type="entry name" value="GerE"/>
    <property type="match status" value="1"/>
</dbReference>
<dbReference type="SUPFAM" id="SSF48452">
    <property type="entry name" value="TPR-like"/>
    <property type="match status" value="1"/>
</dbReference>
<keyword evidence="3" id="KW-0804">Transcription</keyword>
<sequence length="921" mass="103485">MPEPDLLVTKFTLPPVRSVLLHRSHLLSVLDQSCSVPLTLLLASAGFGKTTLLSAWASQSASQIAWLSLDDQDNDPTRFWTYVIGALRKAGAPVGEATLAMLHSLQPPQLTSALTALINDLAALAQDTVLILDDYHLLRELAIHESLQFFLHHLPPCLHLSLSSRVDPQLPLARLRARGQVVEIREPDLRLSSEEVAKFLTQVMGLSLSAEDIQRLETRTEGWLAGLQLAALSLQRHKSGAVFLNAFSGSHHFILDYVQEEILDALPEAQQRFLLQTSVLESMNADLCQALTGEQASQQMLEALERAHLFLVSLDEERCWYRFHSLFREVLLARLQATQPEQVFRLHRKAALWYQHQEWPHEAISHASASQDALFMAELLESYTERLFLQGELQTLLGWIKLLPQEVLRVYPRLITSYILAFNLLFPFPYQQKEEREHVYQLLQEVERLVQSEDQSTLPQTERNLLHHRIKLLKIWDMGIRALSDGDVEQLNSLAALMQHLSFEDDAVWRQHSFGSLAMASRLAGNFPPMVAALQESRKNTWKEQHRSQEVHILWALVVALIALGQLSQAYASSETLRQLIKRLEVPIPLAAYPDLFHAQLAYEWNQLEMAKNAALVAIEKTAPLHYMDILISAYEVLVRVCIAQGDLNGAEQGMREMQDVSKSTGTLLFRSLVESLWVRLWLAQGNLSQAIDWAEHIPYREQLLLYSHENASLALARVYLAERRYSQALQLLTTLHNAASHVARIGSMISILALQVAVFQASGALQEARDVLFHLLPLAEPEGYIRVFLEAGDPMGQALQAWLSAATLSREGISPALVSYVQMLLAAFACNLQHEARGKANPLALISPLSQMISPLAEPLTPREQEVLHLLAQGASNHDIANQLVVSLRTVKKHVGNLLLKLEAQNRTHAVARARELSLL</sequence>
<dbReference type="Proteomes" id="UP000635565">
    <property type="component" value="Unassembled WGS sequence"/>
</dbReference>
<dbReference type="CDD" id="cd06170">
    <property type="entry name" value="LuxR_C_like"/>
    <property type="match status" value="1"/>
</dbReference>
<accession>A0ABQ3VMR9</accession>
<dbReference type="PANTHER" id="PTHR44688">
    <property type="entry name" value="DNA-BINDING TRANSCRIPTIONAL ACTIVATOR DEVR_DOSR"/>
    <property type="match status" value="1"/>
</dbReference>
<keyword evidence="6" id="KW-1185">Reference proteome</keyword>
<dbReference type="SMART" id="SM00421">
    <property type="entry name" value="HTH_LUXR"/>
    <property type="match status" value="1"/>
</dbReference>
<evidence type="ECO:0000259" key="4">
    <source>
        <dbReference type="PROSITE" id="PS50043"/>
    </source>
</evidence>
<dbReference type="EMBL" id="BNJJ01000015">
    <property type="protein sequence ID" value="GHO86976.1"/>
    <property type="molecule type" value="Genomic_DNA"/>
</dbReference>
<dbReference type="RefSeq" id="WP_201364587.1">
    <property type="nucleotide sequence ID" value="NZ_BNJJ01000015.1"/>
</dbReference>
<protein>
    <submittedName>
        <fullName evidence="5">LuxR family transcriptional regulator</fullName>
    </submittedName>
</protein>
<dbReference type="Pfam" id="PF17874">
    <property type="entry name" value="TPR_MalT"/>
    <property type="match status" value="1"/>
</dbReference>
<name>A0ABQ3VMR9_9CHLR</name>
<feature type="domain" description="HTH luxR-type" evidence="4">
    <location>
        <begin position="854"/>
        <end position="919"/>
    </location>
</feature>
<evidence type="ECO:0000256" key="2">
    <source>
        <dbReference type="ARBA" id="ARBA00023125"/>
    </source>
</evidence>
<organism evidence="5 6">
    <name type="scientific">Dictyobacter formicarum</name>
    <dbReference type="NCBI Taxonomy" id="2778368"/>
    <lineage>
        <taxon>Bacteria</taxon>
        <taxon>Bacillati</taxon>
        <taxon>Chloroflexota</taxon>
        <taxon>Ktedonobacteria</taxon>
        <taxon>Ktedonobacterales</taxon>
        <taxon>Dictyobacteraceae</taxon>
        <taxon>Dictyobacter</taxon>
    </lineage>
</organism>
<dbReference type="PROSITE" id="PS50043">
    <property type="entry name" value="HTH_LUXR_2"/>
    <property type="match status" value="1"/>
</dbReference>
<keyword evidence="2" id="KW-0238">DNA-binding</keyword>
<evidence type="ECO:0000313" key="5">
    <source>
        <dbReference type="EMBL" id="GHO86976.1"/>
    </source>
</evidence>
<dbReference type="Gene3D" id="1.10.10.10">
    <property type="entry name" value="Winged helix-like DNA-binding domain superfamily/Winged helix DNA-binding domain"/>
    <property type="match status" value="1"/>
</dbReference>